<dbReference type="AlphaFoldDB" id="A0AAW1U245"/>
<dbReference type="PANTHER" id="PTHR11008">
    <property type="entry name" value="PROTEIN TAKEOUT-LIKE PROTEIN"/>
    <property type="match status" value="1"/>
</dbReference>
<keyword evidence="1 4" id="KW-0732">Signal</keyword>
<comment type="caution">
    <text evidence="5">The sequence shown here is derived from an EMBL/GenBank/DDBJ whole genome shotgun (WGS) entry which is preliminary data.</text>
</comment>
<accession>A0AAW1U245</accession>
<dbReference type="Proteomes" id="UP001431783">
    <property type="component" value="Unassembled WGS sequence"/>
</dbReference>
<sequence length="247" mass="28607">MFTLKNVFVIFAISTNCVFSKDLPEYLKNLTCSKSQKDFEDCFVRNGNKAIPLVVRGDPDYNIPKLNPMEIPFVELISTPNLSVNLTNVKIRGLENMKLQKAKLLIEESRYTHWLKGENIIVEGEYVANGQIMIMPIKGKGRFTTNLKNGEYEITSLTETYEKDGELHWKILRSSIKYSFERITFNFENLFDGNKELGDKVNEFLNENWDILLVDFGPGITDIILKIYRTIFDAFCTQVPQKYIFLD</sequence>
<protein>
    <recommendedName>
        <fullName evidence="7">Circadian clock-controlled protein-like</fullName>
    </recommendedName>
</protein>
<dbReference type="SMART" id="SM00700">
    <property type="entry name" value="JHBP"/>
    <property type="match status" value="1"/>
</dbReference>
<dbReference type="EMBL" id="JARQZJ010000032">
    <property type="protein sequence ID" value="KAK9874611.1"/>
    <property type="molecule type" value="Genomic_DNA"/>
</dbReference>
<dbReference type="PANTHER" id="PTHR11008:SF32">
    <property type="entry name" value="CIRCADIAN CLOCK-CONTROLLED PROTEIN DAYWAKE-RELATED"/>
    <property type="match status" value="1"/>
</dbReference>
<feature type="chain" id="PRO_5043755055" description="Circadian clock-controlled protein-like" evidence="4">
    <location>
        <begin position="21"/>
        <end position="247"/>
    </location>
</feature>
<evidence type="ECO:0000256" key="2">
    <source>
        <dbReference type="ARBA" id="ARBA00023108"/>
    </source>
</evidence>
<dbReference type="GO" id="GO:0005615">
    <property type="term" value="C:extracellular space"/>
    <property type="evidence" value="ECO:0007669"/>
    <property type="project" value="TreeGrafter"/>
</dbReference>
<evidence type="ECO:0000256" key="1">
    <source>
        <dbReference type="ARBA" id="ARBA00022729"/>
    </source>
</evidence>
<reference evidence="5 6" key="1">
    <citation type="submission" date="2023-03" db="EMBL/GenBank/DDBJ databases">
        <title>Genome insight into feeding habits of ladybird beetles.</title>
        <authorList>
            <person name="Li H.-S."/>
            <person name="Huang Y.-H."/>
            <person name="Pang H."/>
        </authorList>
    </citation>
    <scope>NUCLEOTIDE SEQUENCE [LARGE SCALE GENOMIC DNA]</scope>
    <source>
        <strain evidence="5">SYSU_2023b</strain>
        <tissue evidence="5">Whole body</tissue>
    </source>
</reference>
<feature type="signal peptide" evidence="4">
    <location>
        <begin position="1"/>
        <end position="20"/>
    </location>
</feature>
<dbReference type="Pfam" id="PF06585">
    <property type="entry name" value="JHBP"/>
    <property type="match status" value="1"/>
</dbReference>
<keyword evidence="2" id="KW-0090">Biological rhythms</keyword>
<dbReference type="FunFam" id="3.15.10.30:FF:000001">
    <property type="entry name" value="Takeout-like protein 1"/>
    <property type="match status" value="1"/>
</dbReference>
<proteinExistence type="inferred from homology"/>
<organism evidence="5 6">
    <name type="scientific">Henosepilachna vigintioctopunctata</name>
    <dbReference type="NCBI Taxonomy" id="420089"/>
    <lineage>
        <taxon>Eukaryota</taxon>
        <taxon>Metazoa</taxon>
        <taxon>Ecdysozoa</taxon>
        <taxon>Arthropoda</taxon>
        <taxon>Hexapoda</taxon>
        <taxon>Insecta</taxon>
        <taxon>Pterygota</taxon>
        <taxon>Neoptera</taxon>
        <taxon>Endopterygota</taxon>
        <taxon>Coleoptera</taxon>
        <taxon>Polyphaga</taxon>
        <taxon>Cucujiformia</taxon>
        <taxon>Coccinelloidea</taxon>
        <taxon>Coccinellidae</taxon>
        <taxon>Epilachninae</taxon>
        <taxon>Epilachnini</taxon>
        <taxon>Henosepilachna</taxon>
    </lineage>
</organism>
<gene>
    <name evidence="5" type="ORF">WA026_005440</name>
</gene>
<keyword evidence="6" id="KW-1185">Reference proteome</keyword>
<evidence type="ECO:0008006" key="7">
    <source>
        <dbReference type="Google" id="ProtNLM"/>
    </source>
</evidence>
<name>A0AAW1U245_9CUCU</name>
<dbReference type="InterPro" id="IPR010562">
    <property type="entry name" value="Haemolymph_juvenile_hormone-bd"/>
</dbReference>
<evidence type="ECO:0000313" key="6">
    <source>
        <dbReference type="Proteomes" id="UP001431783"/>
    </source>
</evidence>
<dbReference type="InterPro" id="IPR038606">
    <property type="entry name" value="To_sf"/>
</dbReference>
<evidence type="ECO:0000313" key="5">
    <source>
        <dbReference type="EMBL" id="KAK9874611.1"/>
    </source>
</evidence>
<dbReference type="Gene3D" id="3.15.10.30">
    <property type="entry name" value="Haemolymph juvenile hormone binding protein"/>
    <property type="match status" value="1"/>
</dbReference>
<dbReference type="GO" id="GO:0007623">
    <property type="term" value="P:circadian rhythm"/>
    <property type="evidence" value="ECO:0007669"/>
    <property type="project" value="UniProtKB-ARBA"/>
</dbReference>
<comment type="similarity">
    <text evidence="3">Belongs to the TO family.</text>
</comment>
<evidence type="ECO:0000256" key="4">
    <source>
        <dbReference type="SAM" id="SignalP"/>
    </source>
</evidence>
<evidence type="ECO:0000256" key="3">
    <source>
        <dbReference type="ARBA" id="ARBA00060902"/>
    </source>
</evidence>